<reference evidence="1 2" key="1">
    <citation type="journal article" date="2013" name="Nat. Genet.">
        <title>The genome of the hydatid tapeworm Echinococcus granulosus.</title>
        <authorList>
            <person name="Zheng H."/>
            <person name="Zhang W."/>
            <person name="Zhang L."/>
            <person name="Zhang Z."/>
            <person name="Li J."/>
            <person name="Lu G."/>
            <person name="Zhu Y."/>
            <person name="Wang Y."/>
            <person name="Huang Y."/>
            <person name="Liu J."/>
            <person name="Kang H."/>
            <person name="Chen J."/>
            <person name="Wang L."/>
            <person name="Chen A."/>
            <person name="Yu S."/>
            <person name="Gao Z."/>
            <person name="Jin L."/>
            <person name="Gu W."/>
            <person name="Wang Z."/>
            <person name="Zhao L."/>
            <person name="Shi B."/>
            <person name="Wen H."/>
            <person name="Lin R."/>
            <person name="Jones M.K."/>
            <person name="Brejova B."/>
            <person name="Vinar T."/>
            <person name="Zhao G."/>
            <person name="McManus D.P."/>
            <person name="Chen Z."/>
            <person name="Zhou Y."/>
            <person name="Wang S."/>
        </authorList>
    </citation>
    <scope>NUCLEOTIDE SEQUENCE [LARGE SCALE GENOMIC DNA]</scope>
</reference>
<proteinExistence type="predicted"/>
<protein>
    <submittedName>
        <fullName evidence="1">Uncharacterized protein</fullName>
    </submittedName>
</protein>
<sequence>MSLRLHDNVSSSSGNLTLLCRMQIILVIKRSPMTKVISLKIKKLGNRTKVTASFTWLESVKSVDIFSVAVRKTKPWFEKASQSYFCNGEPIIQSFFAKIIPLCQDNQGYNSPNSPTLMQFMVSGNYMNSLNPTAKFIFYKQIDLNQLLLTSIKYQIFKCFLNKVFATEEKCQWGCRPHFATTSVIMEGQNDYQNEKCGMIVPKNRNLKEPFNSVFSINESIGAFLVQLSLCISLKRAFLQRIE</sequence>
<dbReference type="RefSeq" id="XP_024354120.1">
    <property type="nucleotide sequence ID" value="XM_024491614.1"/>
</dbReference>
<dbReference type="GeneID" id="36338080"/>
<dbReference type="Proteomes" id="UP000019149">
    <property type="component" value="Unassembled WGS sequence"/>
</dbReference>
<dbReference type="EMBL" id="APAU02000010">
    <property type="protein sequence ID" value="EUB62924.1"/>
    <property type="molecule type" value="Genomic_DNA"/>
</dbReference>
<dbReference type="KEGG" id="egl:EGR_02365"/>
<comment type="caution">
    <text evidence="1">The sequence shown here is derived from an EMBL/GenBank/DDBJ whole genome shotgun (WGS) entry which is preliminary data.</text>
</comment>
<gene>
    <name evidence="1" type="ORF">EGR_02365</name>
</gene>
<dbReference type="AlphaFoldDB" id="W6V8Q1"/>
<evidence type="ECO:0000313" key="2">
    <source>
        <dbReference type="Proteomes" id="UP000019149"/>
    </source>
</evidence>
<dbReference type="CTD" id="36338080"/>
<accession>W6V8Q1</accession>
<organism evidence="1 2">
    <name type="scientific">Echinococcus granulosus</name>
    <name type="common">Hydatid tapeworm</name>
    <dbReference type="NCBI Taxonomy" id="6210"/>
    <lineage>
        <taxon>Eukaryota</taxon>
        <taxon>Metazoa</taxon>
        <taxon>Spiralia</taxon>
        <taxon>Lophotrochozoa</taxon>
        <taxon>Platyhelminthes</taxon>
        <taxon>Cestoda</taxon>
        <taxon>Eucestoda</taxon>
        <taxon>Cyclophyllidea</taxon>
        <taxon>Taeniidae</taxon>
        <taxon>Echinococcus</taxon>
        <taxon>Echinococcus granulosus group</taxon>
    </lineage>
</organism>
<name>W6V8Q1_ECHGR</name>
<evidence type="ECO:0000313" key="1">
    <source>
        <dbReference type="EMBL" id="EUB62924.1"/>
    </source>
</evidence>
<keyword evidence="2" id="KW-1185">Reference proteome</keyword>